<evidence type="ECO:0008006" key="3">
    <source>
        <dbReference type="Google" id="ProtNLM"/>
    </source>
</evidence>
<proteinExistence type="predicted"/>
<evidence type="ECO:0000313" key="2">
    <source>
        <dbReference type="Proteomes" id="UP000649617"/>
    </source>
</evidence>
<keyword evidence="2" id="KW-1185">Reference proteome</keyword>
<gene>
    <name evidence="1" type="ORF">SPIL2461_LOCUS17742</name>
</gene>
<sequence>GRPEDFQAVVTAFEVLTDSQRREEYDRSLLASGNTDGGMDMGSVDVECSTDVGNDELAARRAVREALIRLSSARGSEQKKILKGLRTKVLEEAMEFLQSAHVKSGPLNLEFSQIRQSSGESKPLSLAGIFADMKGRYAVVISWQGLSVSA</sequence>
<protein>
    <recommendedName>
        <fullName evidence="3">J domain-containing protein</fullName>
    </recommendedName>
</protein>
<dbReference type="SUPFAM" id="SSF46565">
    <property type="entry name" value="Chaperone J-domain"/>
    <property type="match status" value="1"/>
</dbReference>
<dbReference type="AlphaFoldDB" id="A0A812VV51"/>
<dbReference type="InterPro" id="IPR036869">
    <property type="entry name" value="J_dom_sf"/>
</dbReference>
<evidence type="ECO:0000313" key="1">
    <source>
        <dbReference type="EMBL" id="CAE7657995.1"/>
    </source>
</evidence>
<dbReference type="OrthoDB" id="10570908at2759"/>
<accession>A0A812VV51</accession>
<dbReference type="InterPro" id="IPR018253">
    <property type="entry name" value="DnaJ_domain_CS"/>
</dbReference>
<dbReference type="Proteomes" id="UP000649617">
    <property type="component" value="Unassembled WGS sequence"/>
</dbReference>
<reference evidence="1" key="1">
    <citation type="submission" date="2021-02" db="EMBL/GenBank/DDBJ databases">
        <authorList>
            <person name="Dougan E. K."/>
            <person name="Rhodes N."/>
            <person name="Thang M."/>
            <person name="Chan C."/>
        </authorList>
    </citation>
    <scope>NUCLEOTIDE SEQUENCE</scope>
</reference>
<name>A0A812VV51_SYMPI</name>
<dbReference type="EMBL" id="CAJNIZ010043352">
    <property type="protein sequence ID" value="CAE7657995.1"/>
    <property type="molecule type" value="Genomic_DNA"/>
</dbReference>
<organism evidence="1 2">
    <name type="scientific">Symbiodinium pilosum</name>
    <name type="common">Dinoflagellate</name>
    <dbReference type="NCBI Taxonomy" id="2952"/>
    <lineage>
        <taxon>Eukaryota</taxon>
        <taxon>Sar</taxon>
        <taxon>Alveolata</taxon>
        <taxon>Dinophyceae</taxon>
        <taxon>Suessiales</taxon>
        <taxon>Symbiodiniaceae</taxon>
        <taxon>Symbiodinium</taxon>
    </lineage>
</organism>
<feature type="non-terminal residue" evidence="1">
    <location>
        <position position="150"/>
    </location>
</feature>
<dbReference type="PROSITE" id="PS00636">
    <property type="entry name" value="DNAJ_1"/>
    <property type="match status" value="1"/>
</dbReference>
<comment type="caution">
    <text evidence="1">The sequence shown here is derived from an EMBL/GenBank/DDBJ whole genome shotgun (WGS) entry which is preliminary data.</text>
</comment>